<protein>
    <recommendedName>
        <fullName evidence="3">DUF4919 domain-containing protein</fullName>
    </recommendedName>
</protein>
<dbReference type="Pfam" id="PF16266">
    <property type="entry name" value="DUF4919"/>
    <property type="match status" value="1"/>
</dbReference>
<reference evidence="1 2" key="1">
    <citation type="submission" date="2014-03" db="EMBL/GenBank/DDBJ databases">
        <title>Bradyrhizobium valentinum sp. nov., isolated from effective nodules of Lupinus mariae-josephae, a lupine endemic of basic-lime soils in Eastern Spain.</title>
        <authorList>
            <person name="Duran D."/>
            <person name="Rey L."/>
            <person name="Navarro A."/>
            <person name="Busquets A."/>
            <person name="Imperial J."/>
            <person name="Ruiz-Argueso T."/>
        </authorList>
    </citation>
    <scope>NUCLEOTIDE SEQUENCE [LARGE SCALE GENOMIC DNA]</scope>
    <source>
        <strain evidence="1 2">CCBAU 23086</strain>
    </source>
</reference>
<dbReference type="InterPro" id="IPR032578">
    <property type="entry name" value="DUF4919"/>
</dbReference>
<proteinExistence type="predicted"/>
<sequence>MPLCVRLAGALETGEYPMQFEGHMAIISRGAGVALLLVGQALLWGNARAAEPSYDDYVAQVKAGKIEIDYTAFRLAYAASPKYAPYGTIEIVSKLKKAYAAGDCPSAMAHAKEVFEINFVQMEAHKIAAVCLKKAGNEEEARREYAMSLGLFSSVLKSGDGKSPETAFVVIAVDEEYSVLETASLTPVKQALVNHGGSAFDRFEVKLPDSERTVTLFFNVDRPHAQLARTLQKQQ</sequence>
<dbReference type="AlphaFoldDB" id="A0A0R3N012"/>
<name>A0A0R3N012_9BRAD</name>
<dbReference type="Proteomes" id="UP000051660">
    <property type="component" value="Unassembled WGS sequence"/>
</dbReference>
<gene>
    <name evidence="1" type="ORF">CQ14_10405</name>
</gene>
<evidence type="ECO:0000313" key="2">
    <source>
        <dbReference type="Proteomes" id="UP000051660"/>
    </source>
</evidence>
<organism evidence="1 2">
    <name type="scientific">Bradyrhizobium lablabi</name>
    <dbReference type="NCBI Taxonomy" id="722472"/>
    <lineage>
        <taxon>Bacteria</taxon>
        <taxon>Pseudomonadati</taxon>
        <taxon>Pseudomonadota</taxon>
        <taxon>Alphaproteobacteria</taxon>
        <taxon>Hyphomicrobiales</taxon>
        <taxon>Nitrobacteraceae</taxon>
        <taxon>Bradyrhizobium</taxon>
    </lineage>
</organism>
<evidence type="ECO:0000313" key="1">
    <source>
        <dbReference type="EMBL" id="KRR25387.1"/>
    </source>
</evidence>
<accession>A0A0R3N012</accession>
<dbReference type="OrthoDB" id="7428875at2"/>
<evidence type="ECO:0008006" key="3">
    <source>
        <dbReference type="Google" id="ProtNLM"/>
    </source>
</evidence>
<comment type="caution">
    <text evidence="1">The sequence shown here is derived from an EMBL/GenBank/DDBJ whole genome shotgun (WGS) entry which is preliminary data.</text>
</comment>
<dbReference type="EMBL" id="LLYB01000057">
    <property type="protein sequence ID" value="KRR25387.1"/>
    <property type="molecule type" value="Genomic_DNA"/>
</dbReference>